<feature type="compositionally biased region" description="Low complexity" evidence="2">
    <location>
        <begin position="36"/>
        <end position="49"/>
    </location>
</feature>
<proteinExistence type="predicted"/>
<keyword evidence="4" id="KW-1185">Reference proteome</keyword>
<accession>A0A4C1TBG3</accession>
<gene>
    <name evidence="3" type="ORF">EVAR_92960_1</name>
</gene>
<protein>
    <submittedName>
        <fullName evidence="3">Uncharacterized protein</fullName>
    </submittedName>
</protein>
<keyword evidence="1" id="KW-0175">Coiled coil</keyword>
<organism evidence="3 4">
    <name type="scientific">Eumeta variegata</name>
    <name type="common">Bagworm moth</name>
    <name type="synonym">Eumeta japonica</name>
    <dbReference type="NCBI Taxonomy" id="151549"/>
    <lineage>
        <taxon>Eukaryota</taxon>
        <taxon>Metazoa</taxon>
        <taxon>Ecdysozoa</taxon>
        <taxon>Arthropoda</taxon>
        <taxon>Hexapoda</taxon>
        <taxon>Insecta</taxon>
        <taxon>Pterygota</taxon>
        <taxon>Neoptera</taxon>
        <taxon>Endopterygota</taxon>
        <taxon>Lepidoptera</taxon>
        <taxon>Glossata</taxon>
        <taxon>Ditrysia</taxon>
        <taxon>Tineoidea</taxon>
        <taxon>Psychidae</taxon>
        <taxon>Oiketicinae</taxon>
        <taxon>Eumeta</taxon>
    </lineage>
</organism>
<feature type="compositionally biased region" description="Polar residues" evidence="2">
    <location>
        <begin position="238"/>
        <end position="254"/>
    </location>
</feature>
<dbReference type="AlphaFoldDB" id="A0A4C1TBG3"/>
<dbReference type="Proteomes" id="UP000299102">
    <property type="component" value="Unassembled WGS sequence"/>
</dbReference>
<reference evidence="3 4" key="1">
    <citation type="journal article" date="2019" name="Commun. Biol.">
        <title>The bagworm genome reveals a unique fibroin gene that provides high tensile strength.</title>
        <authorList>
            <person name="Kono N."/>
            <person name="Nakamura H."/>
            <person name="Ohtoshi R."/>
            <person name="Tomita M."/>
            <person name="Numata K."/>
            <person name="Arakawa K."/>
        </authorList>
    </citation>
    <scope>NUCLEOTIDE SEQUENCE [LARGE SCALE GENOMIC DNA]</scope>
</reference>
<comment type="caution">
    <text evidence="3">The sequence shown here is derived from an EMBL/GenBank/DDBJ whole genome shotgun (WGS) entry which is preliminary data.</text>
</comment>
<evidence type="ECO:0000313" key="3">
    <source>
        <dbReference type="EMBL" id="GBP11465.1"/>
    </source>
</evidence>
<sequence>MFVVKAAVEIARPGSDLTIEAKSTSVTRPWSGVKVTTGTASSQTSQGRTKIGSKTCTESGAGPDRSRRWDETDVENRTAIAVRSGRKIGRHRREVKVIKEEHDFLNDQRHIVIDKSKLRRERRKARDRLMKKQALLNLPDLYFDGRKDTTFNIVKKGTKRYQQVVIEEYVSVVKEPESTYVGSRAGAGPTCLSRHAADDTTGLKLKIRRWIRSRLRSESVDFRLKTRESPLDHHPERPSNNLRELSPRYHNTWN</sequence>
<evidence type="ECO:0000256" key="1">
    <source>
        <dbReference type="SAM" id="Coils"/>
    </source>
</evidence>
<dbReference type="EMBL" id="BGZK01000046">
    <property type="protein sequence ID" value="GBP11465.1"/>
    <property type="molecule type" value="Genomic_DNA"/>
</dbReference>
<feature type="region of interest" description="Disordered" evidence="2">
    <location>
        <begin position="34"/>
        <end position="68"/>
    </location>
</feature>
<name>A0A4C1TBG3_EUMVA</name>
<evidence type="ECO:0000256" key="2">
    <source>
        <dbReference type="SAM" id="MobiDB-lite"/>
    </source>
</evidence>
<feature type="region of interest" description="Disordered" evidence="2">
    <location>
        <begin position="229"/>
        <end position="254"/>
    </location>
</feature>
<feature type="coiled-coil region" evidence="1">
    <location>
        <begin position="88"/>
        <end position="135"/>
    </location>
</feature>
<evidence type="ECO:0000313" key="4">
    <source>
        <dbReference type="Proteomes" id="UP000299102"/>
    </source>
</evidence>